<keyword evidence="5" id="KW-1185">Reference proteome</keyword>
<dbReference type="Gene3D" id="1.25.40.20">
    <property type="entry name" value="Ankyrin repeat-containing domain"/>
    <property type="match status" value="1"/>
</dbReference>
<sequence length="365" mass="40575">MISHRIQNLKDLPSSVLPPPPPPPPSHSLSESHHYYTYAHLEASNLVPPELFASIKRHETDSFLSSLSFHSRRGVHISKLMKRVTRAGNTMLHLAAAIFENLHILEPIAQNFPHLITRKNVKGDTVLHVAARSHNAELIGTVLECYARHFGSNNNEVNIYIYIYRGPMSGKESEEIATLPPWRIKNIHGNTALHEAVMACNVEGVEVLFEKEASVTHCMNMEGKSALYLSVERGNYEIIRILLEVPFSDTDTTTHQGTSPLHAAILAKQVVKSCRTPGGLGIYIGVSEEAKVAVMNVLGVESYGCTVFSDNVQCNRVKEPNILLLNHWSKVGSQMKIQCPQGDQFLEEESTPATPIMVKLFTVFN</sequence>
<evidence type="ECO:0000256" key="3">
    <source>
        <dbReference type="SAM" id="MobiDB-lite"/>
    </source>
</evidence>
<evidence type="ECO:0000256" key="1">
    <source>
        <dbReference type="ARBA" id="ARBA00004413"/>
    </source>
</evidence>
<dbReference type="SMART" id="SM00248">
    <property type="entry name" value="ANK"/>
    <property type="match status" value="4"/>
</dbReference>
<dbReference type="OrthoDB" id="1847170at2759"/>
<evidence type="ECO:0000256" key="2">
    <source>
        <dbReference type="PROSITE-ProRule" id="PRU00023"/>
    </source>
</evidence>
<feature type="region of interest" description="Disordered" evidence="3">
    <location>
        <begin position="11"/>
        <end position="31"/>
    </location>
</feature>
<comment type="subcellular location">
    <subcellularLocation>
        <location evidence="1">Cell membrane</location>
        <topology evidence="1">Peripheral membrane protein</topology>
        <orientation evidence="1">Cytoplasmic side</orientation>
    </subcellularLocation>
</comment>
<reference evidence="4" key="1">
    <citation type="submission" date="2020-09" db="EMBL/GenBank/DDBJ databases">
        <title>Genome-Enabled Discovery of Anthraquinone Biosynthesis in Senna tora.</title>
        <authorList>
            <person name="Kang S.-H."/>
            <person name="Pandey R.P."/>
            <person name="Lee C.-M."/>
            <person name="Sim J.-S."/>
            <person name="Jeong J.-T."/>
            <person name="Choi B.-S."/>
            <person name="Jung M."/>
            <person name="Ginzburg D."/>
            <person name="Zhao K."/>
            <person name="Won S.Y."/>
            <person name="Oh T.-J."/>
            <person name="Yu Y."/>
            <person name="Kim N.-H."/>
            <person name="Lee O.R."/>
            <person name="Lee T.-H."/>
            <person name="Bashyal P."/>
            <person name="Kim T.-S."/>
            <person name="Lee W.-H."/>
            <person name="Kawkins C."/>
            <person name="Kim C.-K."/>
            <person name="Kim J.S."/>
            <person name="Ahn B.O."/>
            <person name="Rhee S.Y."/>
            <person name="Sohng J.K."/>
        </authorList>
    </citation>
    <scope>NUCLEOTIDE SEQUENCE</scope>
    <source>
        <tissue evidence="4">Leaf</tissue>
    </source>
</reference>
<evidence type="ECO:0000313" key="4">
    <source>
        <dbReference type="EMBL" id="KAF7842410.1"/>
    </source>
</evidence>
<dbReference type="Proteomes" id="UP000634136">
    <property type="component" value="Unassembled WGS sequence"/>
</dbReference>
<feature type="compositionally biased region" description="Pro residues" evidence="3">
    <location>
        <begin position="16"/>
        <end position="26"/>
    </location>
</feature>
<organism evidence="4 5">
    <name type="scientific">Senna tora</name>
    <dbReference type="NCBI Taxonomy" id="362788"/>
    <lineage>
        <taxon>Eukaryota</taxon>
        <taxon>Viridiplantae</taxon>
        <taxon>Streptophyta</taxon>
        <taxon>Embryophyta</taxon>
        <taxon>Tracheophyta</taxon>
        <taxon>Spermatophyta</taxon>
        <taxon>Magnoliopsida</taxon>
        <taxon>eudicotyledons</taxon>
        <taxon>Gunneridae</taxon>
        <taxon>Pentapetalae</taxon>
        <taxon>rosids</taxon>
        <taxon>fabids</taxon>
        <taxon>Fabales</taxon>
        <taxon>Fabaceae</taxon>
        <taxon>Caesalpinioideae</taxon>
        <taxon>Cassia clade</taxon>
        <taxon>Senna</taxon>
    </lineage>
</organism>
<comment type="caution">
    <text evidence="4">The sequence shown here is derived from an EMBL/GenBank/DDBJ whole genome shotgun (WGS) entry which is preliminary data.</text>
</comment>
<dbReference type="PROSITE" id="PS50297">
    <property type="entry name" value="ANK_REP_REGION"/>
    <property type="match status" value="1"/>
</dbReference>
<dbReference type="PROSITE" id="PS50088">
    <property type="entry name" value="ANK_REPEAT"/>
    <property type="match status" value="1"/>
</dbReference>
<accession>A0A834XC39</accession>
<evidence type="ECO:0000313" key="5">
    <source>
        <dbReference type="Proteomes" id="UP000634136"/>
    </source>
</evidence>
<dbReference type="EMBL" id="JAAIUW010000002">
    <property type="protein sequence ID" value="KAF7842410.1"/>
    <property type="molecule type" value="Genomic_DNA"/>
</dbReference>
<dbReference type="InterPro" id="IPR002110">
    <property type="entry name" value="Ankyrin_rpt"/>
</dbReference>
<dbReference type="GO" id="GO:0005886">
    <property type="term" value="C:plasma membrane"/>
    <property type="evidence" value="ECO:0007669"/>
    <property type="project" value="UniProtKB-SubCell"/>
</dbReference>
<dbReference type="AlphaFoldDB" id="A0A834XC39"/>
<dbReference type="InterPro" id="IPR036770">
    <property type="entry name" value="Ankyrin_rpt-contain_sf"/>
</dbReference>
<proteinExistence type="predicted"/>
<feature type="repeat" description="ANK" evidence="2">
    <location>
        <begin position="222"/>
        <end position="244"/>
    </location>
</feature>
<keyword evidence="2" id="KW-0040">ANK repeat</keyword>
<protein>
    <submittedName>
        <fullName evidence="4">Protein ACCELERATED CELL DEATH 6-like</fullName>
    </submittedName>
</protein>
<dbReference type="Pfam" id="PF13637">
    <property type="entry name" value="Ank_4"/>
    <property type="match status" value="1"/>
</dbReference>
<dbReference type="PANTHER" id="PTHR24121:SF21">
    <property type="entry name" value="ANKYRIN REPEAT FAMILY PROTEIN"/>
    <property type="match status" value="1"/>
</dbReference>
<gene>
    <name evidence="4" type="ORF">G2W53_004708</name>
</gene>
<dbReference type="SUPFAM" id="SSF48403">
    <property type="entry name" value="Ankyrin repeat"/>
    <property type="match status" value="1"/>
</dbReference>
<dbReference type="PANTHER" id="PTHR24121">
    <property type="entry name" value="NO MECHANORECEPTOR POTENTIAL C, ISOFORM D-RELATED"/>
    <property type="match status" value="1"/>
</dbReference>
<name>A0A834XC39_9FABA</name>